<dbReference type="Pfam" id="PF00126">
    <property type="entry name" value="HTH_1"/>
    <property type="match status" value="1"/>
</dbReference>
<dbReference type="PANTHER" id="PTHR30427">
    <property type="entry name" value="TRANSCRIPTIONAL ACTIVATOR PROTEIN LYSR"/>
    <property type="match status" value="1"/>
</dbReference>
<protein>
    <submittedName>
        <fullName evidence="6">LysR family transcriptional regulator</fullName>
    </submittedName>
</protein>
<accession>A0A5B2THR7</accession>
<dbReference type="Pfam" id="PF03466">
    <property type="entry name" value="LysR_substrate"/>
    <property type="match status" value="1"/>
</dbReference>
<keyword evidence="2" id="KW-0805">Transcription regulation</keyword>
<dbReference type="InterPro" id="IPR000847">
    <property type="entry name" value="LysR_HTH_N"/>
</dbReference>
<reference evidence="6 7" key="1">
    <citation type="journal article" date="2015" name="Int. J. Syst. Evol. Microbiol.">
        <title>Roseomonas oryzae sp. nov., isolated from paddy rhizosphere soil.</title>
        <authorList>
            <person name="Ramaprasad E.V."/>
            <person name="Sasikala Ch."/>
            <person name="Ramana Ch.V."/>
        </authorList>
    </citation>
    <scope>NUCLEOTIDE SEQUENCE [LARGE SCALE GENOMIC DNA]</scope>
    <source>
        <strain evidence="6 7">KCTC 42542</strain>
    </source>
</reference>
<name>A0A5B2THR7_9PROT</name>
<dbReference type="InterPro" id="IPR005119">
    <property type="entry name" value="LysR_subst-bd"/>
</dbReference>
<dbReference type="Gene3D" id="1.10.10.10">
    <property type="entry name" value="Winged helix-like DNA-binding domain superfamily/Winged helix DNA-binding domain"/>
    <property type="match status" value="1"/>
</dbReference>
<feature type="domain" description="HTH lysR-type" evidence="5">
    <location>
        <begin position="6"/>
        <end position="63"/>
    </location>
</feature>
<dbReference type="SUPFAM" id="SSF46785">
    <property type="entry name" value="Winged helix' DNA-binding domain"/>
    <property type="match status" value="1"/>
</dbReference>
<keyword evidence="3" id="KW-0238">DNA-binding</keyword>
<evidence type="ECO:0000256" key="2">
    <source>
        <dbReference type="ARBA" id="ARBA00023015"/>
    </source>
</evidence>
<dbReference type="Proteomes" id="UP000322110">
    <property type="component" value="Unassembled WGS sequence"/>
</dbReference>
<dbReference type="PROSITE" id="PS50931">
    <property type="entry name" value="HTH_LYSR"/>
    <property type="match status" value="1"/>
</dbReference>
<sequence>MMCPAMTLRQLEILRAVIRGQTTMAAAGLLGMSQPAVSNAIRQIEIQLGFPLFERINNRLYPTDAARVIHEESEPLFTLHAALNERVQDLRESKLSRLRILSTPPLGHGVIPGVLASFTRRHPRLRIFFDVRELDEIIRCVENGQADLGFGLNLGPQATLEAAELQQSRMVCVCRTDHALAQREVVTPADLPARDFIALDGQARMGIAVRQAFQAVRQPFNFSVEVRYCNTACVLVEAGMGAAVVDPYSAAFAGRPHLAVRRFEPAIPCVASAFWSARRPVAEIGQRLVRQVRQALAHS</sequence>
<evidence type="ECO:0000259" key="5">
    <source>
        <dbReference type="PROSITE" id="PS50931"/>
    </source>
</evidence>
<evidence type="ECO:0000313" key="7">
    <source>
        <dbReference type="Proteomes" id="UP000322110"/>
    </source>
</evidence>
<evidence type="ECO:0000256" key="1">
    <source>
        <dbReference type="ARBA" id="ARBA00009437"/>
    </source>
</evidence>
<evidence type="ECO:0000313" key="6">
    <source>
        <dbReference type="EMBL" id="KAA2213488.1"/>
    </source>
</evidence>
<dbReference type="GO" id="GO:0003700">
    <property type="term" value="F:DNA-binding transcription factor activity"/>
    <property type="evidence" value="ECO:0007669"/>
    <property type="project" value="InterPro"/>
</dbReference>
<proteinExistence type="inferred from homology"/>
<dbReference type="Gene3D" id="3.40.190.290">
    <property type="match status" value="1"/>
</dbReference>
<dbReference type="OrthoDB" id="9806538at2"/>
<dbReference type="InterPro" id="IPR036390">
    <property type="entry name" value="WH_DNA-bd_sf"/>
</dbReference>
<evidence type="ECO:0000256" key="3">
    <source>
        <dbReference type="ARBA" id="ARBA00023125"/>
    </source>
</evidence>
<evidence type="ECO:0000256" key="4">
    <source>
        <dbReference type="ARBA" id="ARBA00023163"/>
    </source>
</evidence>
<dbReference type="PANTHER" id="PTHR30427:SF1">
    <property type="entry name" value="TRANSCRIPTIONAL ACTIVATOR PROTEIN LYSR"/>
    <property type="match status" value="1"/>
</dbReference>
<dbReference type="AlphaFoldDB" id="A0A5B2THR7"/>
<comment type="caution">
    <text evidence="6">The sequence shown here is derived from an EMBL/GenBank/DDBJ whole genome shotgun (WGS) entry which is preliminary data.</text>
</comment>
<keyword evidence="7" id="KW-1185">Reference proteome</keyword>
<comment type="similarity">
    <text evidence="1">Belongs to the LysR transcriptional regulatory family.</text>
</comment>
<dbReference type="GO" id="GO:0043565">
    <property type="term" value="F:sequence-specific DNA binding"/>
    <property type="evidence" value="ECO:0007669"/>
    <property type="project" value="TreeGrafter"/>
</dbReference>
<gene>
    <name evidence="6" type="ORF">F0Q34_09640</name>
</gene>
<keyword evidence="4" id="KW-0804">Transcription</keyword>
<dbReference type="SUPFAM" id="SSF53850">
    <property type="entry name" value="Periplasmic binding protein-like II"/>
    <property type="match status" value="1"/>
</dbReference>
<organism evidence="6 7">
    <name type="scientific">Teichococcus oryzae</name>
    <dbReference type="NCBI Taxonomy" id="1608942"/>
    <lineage>
        <taxon>Bacteria</taxon>
        <taxon>Pseudomonadati</taxon>
        <taxon>Pseudomonadota</taxon>
        <taxon>Alphaproteobacteria</taxon>
        <taxon>Acetobacterales</taxon>
        <taxon>Roseomonadaceae</taxon>
        <taxon>Roseomonas</taxon>
    </lineage>
</organism>
<dbReference type="GO" id="GO:0010628">
    <property type="term" value="P:positive regulation of gene expression"/>
    <property type="evidence" value="ECO:0007669"/>
    <property type="project" value="TreeGrafter"/>
</dbReference>
<dbReference type="InterPro" id="IPR036388">
    <property type="entry name" value="WH-like_DNA-bd_sf"/>
</dbReference>
<dbReference type="PRINTS" id="PR00039">
    <property type="entry name" value="HTHLYSR"/>
</dbReference>
<dbReference type="EMBL" id="VUKA01000003">
    <property type="protein sequence ID" value="KAA2213488.1"/>
    <property type="molecule type" value="Genomic_DNA"/>
</dbReference>